<dbReference type="Proteomes" id="UP001482620">
    <property type="component" value="Unassembled WGS sequence"/>
</dbReference>
<name>A0ABV0UIH0_9TELE</name>
<comment type="caution">
    <text evidence="1">The sequence shown here is derived from an EMBL/GenBank/DDBJ whole genome shotgun (WGS) entry which is preliminary data.</text>
</comment>
<dbReference type="EMBL" id="JAHRIQ010072209">
    <property type="protein sequence ID" value="MEQ2245043.1"/>
    <property type="molecule type" value="Genomic_DNA"/>
</dbReference>
<keyword evidence="2" id="KW-1185">Reference proteome</keyword>
<gene>
    <name evidence="1" type="ORF">ILYODFUR_023506</name>
</gene>
<proteinExistence type="predicted"/>
<protein>
    <submittedName>
        <fullName evidence="1">Uncharacterized protein</fullName>
    </submittedName>
</protein>
<accession>A0ABV0UIH0</accession>
<reference evidence="1 2" key="1">
    <citation type="submission" date="2021-06" db="EMBL/GenBank/DDBJ databases">
        <authorList>
            <person name="Palmer J.M."/>
        </authorList>
    </citation>
    <scope>NUCLEOTIDE SEQUENCE [LARGE SCALE GENOMIC DNA]</scope>
    <source>
        <strain evidence="2">if_2019</strain>
        <tissue evidence="1">Muscle</tissue>
    </source>
</reference>
<evidence type="ECO:0000313" key="1">
    <source>
        <dbReference type="EMBL" id="MEQ2245043.1"/>
    </source>
</evidence>
<evidence type="ECO:0000313" key="2">
    <source>
        <dbReference type="Proteomes" id="UP001482620"/>
    </source>
</evidence>
<organism evidence="1 2">
    <name type="scientific">Ilyodon furcidens</name>
    <name type="common">goldbreast splitfin</name>
    <dbReference type="NCBI Taxonomy" id="33524"/>
    <lineage>
        <taxon>Eukaryota</taxon>
        <taxon>Metazoa</taxon>
        <taxon>Chordata</taxon>
        <taxon>Craniata</taxon>
        <taxon>Vertebrata</taxon>
        <taxon>Euteleostomi</taxon>
        <taxon>Actinopterygii</taxon>
        <taxon>Neopterygii</taxon>
        <taxon>Teleostei</taxon>
        <taxon>Neoteleostei</taxon>
        <taxon>Acanthomorphata</taxon>
        <taxon>Ovalentaria</taxon>
        <taxon>Atherinomorphae</taxon>
        <taxon>Cyprinodontiformes</taxon>
        <taxon>Goodeidae</taxon>
        <taxon>Ilyodon</taxon>
    </lineage>
</organism>
<sequence length="127" mass="14035">MLTPGANDLILNAKGHRVMEAQIGPDVFTIFNIIIGITRFSNTTQPWSVTSLYSQIVSRCGSEHVWEWALVSSPHTLADSQFFLLSLPGPTHRPQVMQTVADFTQLSNVGDSDKTSNVSSAWLGWME</sequence>